<feature type="region of interest" description="Disordered" evidence="1">
    <location>
        <begin position="141"/>
        <end position="185"/>
    </location>
</feature>
<reference evidence="3" key="1">
    <citation type="journal article" date="2013" name="Nature">
        <title>The genomes of four tapeworm species reveal adaptations to parasitism.</title>
        <authorList>
            <person name="Tsai I.J."/>
            <person name="Zarowiecki M."/>
            <person name="Holroyd N."/>
            <person name="Garciarrubio A."/>
            <person name="Sanchez-Flores A."/>
            <person name="Brooks K.L."/>
            <person name="Tracey A."/>
            <person name="Bobes R.J."/>
            <person name="Fragoso G."/>
            <person name="Sciutto E."/>
            <person name="Aslett M."/>
            <person name="Beasley H."/>
            <person name="Bennett H.M."/>
            <person name="Cai J."/>
            <person name="Camicia F."/>
            <person name="Clark R."/>
            <person name="Cucher M."/>
            <person name="De Silva N."/>
            <person name="Day T.A."/>
            <person name="Deplazes P."/>
            <person name="Estrada K."/>
            <person name="Fernandez C."/>
            <person name="Holland P.W."/>
            <person name="Hou J."/>
            <person name="Hu S."/>
            <person name="Huckvale T."/>
            <person name="Hung S.S."/>
            <person name="Kamenetzky L."/>
            <person name="Keane J.A."/>
            <person name="Kiss F."/>
            <person name="Koziol U."/>
            <person name="Lambert O."/>
            <person name="Liu K."/>
            <person name="Luo X."/>
            <person name="Luo Y."/>
            <person name="Macchiaroli N."/>
            <person name="Nichol S."/>
            <person name="Paps J."/>
            <person name="Parkinson J."/>
            <person name="Pouchkina-Stantcheva N."/>
            <person name="Riddiford N."/>
            <person name="Rosenzvit M."/>
            <person name="Salinas G."/>
            <person name="Wasmuth J.D."/>
            <person name="Zamanian M."/>
            <person name="Zheng Y."/>
            <person name="Cai X."/>
            <person name="Soberon X."/>
            <person name="Olson P.D."/>
            <person name="Laclette J.P."/>
            <person name="Brehm K."/>
            <person name="Berriman M."/>
            <person name="Garciarrubio A."/>
            <person name="Bobes R.J."/>
            <person name="Fragoso G."/>
            <person name="Sanchez-Flores A."/>
            <person name="Estrada K."/>
            <person name="Cevallos M.A."/>
            <person name="Morett E."/>
            <person name="Gonzalez V."/>
            <person name="Portillo T."/>
            <person name="Ochoa-Leyva A."/>
            <person name="Jose M.V."/>
            <person name="Sciutto E."/>
            <person name="Landa A."/>
            <person name="Jimenez L."/>
            <person name="Valdes V."/>
            <person name="Carrero J.C."/>
            <person name="Larralde C."/>
            <person name="Morales-Montor J."/>
            <person name="Limon-Lason J."/>
            <person name="Soberon X."/>
            <person name="Laclette J.P."/>
        </authorList>
    </citation>
    <scope>NUCLEOTIDE SEQUENCE [LARGE SCALE GENOMIC DNA]</scope>
</reference>
<proteinExistence type="predicted"/>
<protein>
    <submittedName>
        <fullName evidence="3">Uncharacterized protein</fullName>
    </submittedName>
</protein>
<reference evidence="3" key="2">
    <citation type="submission" date="2015-11" db="EMBL/GenBank/DDBJ databases">
        <authorList>
            <person name="Zhang Y."/>
            <person name="Guo Z."/>
        </authorList>
    </citation>
    <scope>NUCLEOTIDE SEQUENCE</scope>
</reference>
<organism evidence="3 4">
    <name type="scientific">Echinococcus multilocularis</name>
    <name type="common">Fox tapeworm</name>
    <dbReference type="NCBI Taxonomy" id="6211"/>
    <lineage>
        <taxon>Eukaryota</taxon>
        <taxon>Metazoa</taxon>
        <taxon>Spiralia</taxon>
        <taxon>Lophotrochozoa</taxon>
        <taxon>Platyhelminthes</taxon>
        <taxon>Cestoda</taxon>
        <taxon>Eucestoda</taxon>
        <taxon>Cyclophyllidea</taxon>
        <taxon>Taeniidae</taxon>
        <taxon>Echinococcus</taxon>
    </lineage>
</organism>
<dbReference type="Proteomes" id="UP000017246">
    <property type="component" value="Unassembled WGS sequence"/>
</dbReference>
<keyword evidence="2" id="KW-0812">Transmembrane</keyword>
<dbReference type="OrthoDB" id="6266350at2759"/>
<keyword evidence="2" id="KW-1133">Transmembrane helix</keyword>
<feature type="compositionally biased region" description="Basic and acidic residues" evidence="1">
    <location>
        <begin position="152"/>
        <end position="161"/>
    </location>
</feature>
<dbReference type="OMA" id="KEFLFAM"/>
<evidence type="ECO:0000256" key="2">
    <source>
        <dbReference type="SAM" id="Phobius"/>
    </source>
</evidence>
<accession>A0A087VYU8</accession>
<feature type="region of interest" description="Disordered" evidence="1">
    <location>
        <begin position="65"/>
        <end position="118"/>
    </location>
</feature>
<evidence type="ECO:0000313" key="4">
    <source>
        <dbReference type="Proteomes" id="UP000017246"/>
    </source>
</evidence>
<feature type="compositionally biased region" description="Basic and acidic residues" evidence="1">
    <location>
        <begin position="94"/>
        <end position="110"/>
    </location>
</feature>
<dbReference type="AlphaFoldDB" id="A0A087VYU8"/>
<gene>
    <name evidence="3" type="ORF">EmuJ_000126300</name>
</gene>
<keyword evidence="4" id="KW-1185">Reference proteome</keyword>
<keyword evidence="2" id="KW-0472">Membrane</keyword>
<feature type="transmembrane region" description="Helical" evidence="2">
    <location>
        <begin position="29"/>
        <end position="52"/>
    </location>
</feature>
<evidence type="ECO:0000256" key="1">
    <source>
        <dbReference type="SAM" id="MobiDB-lite"/>
    </source>
</evidence>
<dbReference type="EMBL" id="LN902844">
    <property type="protein sequence ID" value="CDI97486.1"/>
    <property type="molecule type" value="Genomic_DNA"/>
</dbReference>
<name>A0A087VYU8_ECHMU</name>
<sequence>MNATEQLVLEELRAMKEFLFAMGLSNPVWVLPVPLVCGLFASQILWAVYVLWLERPIVVNRRHMKEDDEEAEVRGGAGEAKREDAEGGELGTLRNKEREELKEDRKRESDNEQNVLPTPLRYKVQPSVVVVSNFPLSLPDAHSSYLNSTVSEPKEQRKCEQSRVIFATTNNNRKKSKKSKSSERS</sequence>
<evidence type="ECO:0000313" key="3">
    <source>
        <dbReference type="EMBL" id="CDI97486.1"/>
    </source>
</evidence>